<evidence type="ECO:0000256" key="1">
    <source>
        <dbReference type="SAM" id="MobiDB-lite"/>
    </source>
</evidence>
<dbReference type="RefSeq" id="WP_343966285.1">
    <property type="nucleotide sequence ID" value="NZ_BAAAGK010000039.1"/>
</dbReference>
<dbReference type="Gene3D" id="3.40.50.300">
    <property type="entry name" value="P-loop containing nucleotide triphosphate hydrolases"/>
    <property type="match status" value="2"/>
</dbReference>
<dbReference type="NCBIfam" id="NF041492">
    <property type="entry name" value="MobF"/>
    <property type="match status" value="1"/>
</dbReference>
<keyword evidence="4" id="KW-1185">Reference proteome</keyword>
<name>A0ABW2SUX2_9ACTN</name>
<reference evidence="4" key="1">
    <citation type="journal article" date="2019" name="Int. J. Syst. Evol. Microbiol.">
        <title>The Global Catalogue of Microorganisms (GCM) 10K type strain sequencing project: providing services to taxonomists for standard genome sequencing and annotation.</title>
        <authorList>
            <consortium name="The Broad Institute Genomics Platform"/>
            <consortium name="The Broad Institute Genome Sequencing Center for Infectious Disease"/>
            <person name="Wu L."/>
            <person name="Ma J."/>
        </authorList>
    </citation>
    <scope>NUCLEOTIDE SEQUENCE [LARGE SCALE GENOMIC DNA]</scope>
    <source>
        <strain evidence="4">JCM 10083</strain>
    </source>
</reference>
<comment type="caution">
    <text evidence="3">The sequence shown here is derived from an EMBL/GenBank/DDBJ whole genome shotgun (WGS) entry which is preliminary data.</text>
</comment>
<dbReference type="SUPFAM" id="SSF55464">
    <property type="entry name" value="Origin of replication-binding domain, RBD-like"/>
    <property type="match status" value="1"/>
</dbReference>
<proteinExistence type="predicted"/>
<sequence>MRRWREVRVRVGNRGYDLTLDVSKSVSLLHALSGPEVGVAVETVFADSVVETIAAVQEWVAYGQRGHQGDDELAERIASSGLLGWVMWHQTARPVDGQAPDPHLHAHVLIANMVRGVDRRWSAVAAGGRDLFRHAHAADAFLKARLRRRLTETFGVRWERDAHTGAWEIVGVDERLRGRFSKRDTQVKALLAERGIAYEEAHQHARRVASATSRQPKHDAVAAGDLSANWHAQCAADGVDAAAVMVGCLHPGEGLPQRPSAQQIAAWIWRADGGLTSHTKVVTRADVFAAVADACPDGIADRADAEALTDAVLACEPAVRLPDVGAQHLVNSARYTSTDILRAERQVLRLTRQRYDEGAAVLDTAAVALSREAFEVAYDLTFSTAQRAALHRLLADGHGVEALIGVPGAGKTMLMAAARAGWESRGLVVAGAATAAVAAANLTAESGIGAHTIATWIHHITDPEGSGLDGVDVLVIDEAAMVDDRDLAALLGEARRTGTKVVAIGDPLQLRAIGVGGTFAAIHRQTGGLVLEENRRQRDPIERQALVQWRGGDRAEALLTWSRGGGVHAGRDATDTLGALLADWATLRTGYRDDVHDELAAVLVLAGTNAEAERLNAAARAIRRENGELSGPEVLYRLPGGRTVALAVGDHVRVRANDYRSRRSRGRRADVLNGYRGIITEIHPDRSVSVQWRRLGADGPALVVERVSPAYIAAGGLSHGTAMTVAAAQGLTSQHTLIYGMGLDPHTLYAAMSRDRISVHLYLPRNVLESDADRAQHGEPRNPAEELHRALDAYAATLQGDRADRLLTPEPEPIAAVRARELEAIEAEAARVVAARVALNEVTRLDRPHGLLSDEDLQVRIASMSAKVAGLAEQVAAEERRERVQAEQVAAIRIQVRGELVDERDRLTLALRDLEHAGQRHHNAHDARRAAQRQVTWLEARLVEAQRGMRGWLPSRERSRLQEQLLQARQQLEYAARGVEVGGRAEQVALRTALSISPSCANATDLQQRLRILTGSTSFTITAKREIAARVEQAMPGFADRRRVQAARLSFAGRGSDLTNQHRHASGILTALMAECAYRDQLAPALQHGQEQARRDPAAPVLAKARREQVEQDQAQQRPVKPGPAYRPPSSPRSSPSSRRRGHGL</sequence>
<evidence type="ECO:0000313" key="4">
    <source>
        <dbReference type="Proteomes" id="UP001596514"/>
    </source>
</evidence>
<dbReference type="EMBL" id="JBHTEE010000001">
    <property type="protein sequence ID" value="MFC7600100.1"/>
    <property type="molecule type" value="Genomic_DNA"/>
</dbReference>
<evidence type="ECO:0000313" key="3">
    <source>
        <dbReference type="EMBL" id="MFC7600100.1"/>
    </source>
</evidence>
<gene>
    <name evidence="3" type="primary">mobF</name>
    <name evidence="3" type="ORF">ACFQVD_08265</name>
</gene>
<protein>
    <submittedName>
        <fullName evidence="3">MobF family relaxase</fullName>
    </submittedName>
</protein>
<dbReference type="SUPFAM" id="SSF52540">
    <property type="entry name" value="P-loop containing nucleoside triphosphate hydrolases"/>
    <property type="match status" value="2"/>
</dbReference>
<accession>A0ABW2SUX2</accession>
<dbReference type="InterPro" id="IPR027417">
    <property type="entry name" value="P-loop_NTPase"/>
</dbReference>
<dbReference type="InterPro" id="IPR014862">
    <property type="entry name" value="TrwC"/>
</dbReference>
<dbReference type="Pfam" id="PF13604">
    <property type="entry name" value="AAA_30"/>
    <property type="match status" value="1"/>
</dbReference>
<feature type="region of interest" description="Disordered" evidence="1">
    <location>
        <begin position="1087"/>
        <end position="1145"/>
    </location>
</feature>
<feature type="domain" description="TrwC relaxase" evidence="2">
    <location>
        <begin position="14"/>
        <end position="235"/>
    </location>
</feature>
<evidence type="ECO:0000259" key="2">
    <source>
        <dbReference type="Pfam" id="PF08751"/>
    </source>
</evidence>
<organism evidence="3 4">
    <name type="scientific">Streptosporangium amethystogenes subsp. fukuiense</name>
    <dbReference type="NCBI Taxonomy" id="698418"/>
    <lineage>
        <taxon>Bacteria</taxon>
        <taxon>Bacillati</taxon>
        <taxon>Actinomycetota</taxon>
        <taxon>Actinomycetes</taxon>
        <taxon>Streptosporangiales</taxon>
        <taxon>Streptosporangiaceae</taxon>
        <taxon>Streptosporangium</taxon>
    </lineage>
</organism>
<feature type="compositionally biased region" description="Pro residues" evidence="1">
    <location>
        <begin position="1121"/>
        <end position="1131"/>
    </location>
</feature>
<dbReference type="Proteomes" id="UP001596514">
    <property type="component" value="Unassembled WGS sequence"/>
</dbReference>
<dbReference type="Pfam" id="PF08751">
    <property type="entry name" value="TrwC"/>
    <property type="match status" value="1"/>
</dbReference>
<dbReference type="Gene3D" id="2.30.30.940">
    <property type="match status" value="1"/>
</dbReference>